<dbReference type="InterPro" id="IPR002938">
    <property type="entry name" value="FAD-bd"/>
</dbReference>
<dbReference type="PANTHER" id="PTHR43004">
    <property type="entry name" value="TRK SYSTEM POTASSIUM UPTAKE PROTEIN"/>
    <property type="match status" value="1"/>
</dbReference>
<evidence type="ECO:0000313" key="6">
    <source>
        <dbReference type="Proteomes" id="UP000631535"/>
    </source>
</evidence>
<evidence type="ECO:0000256" key="3">
    <source>
        <dbReference type="ARBA" id="ARBA00022827"/>
    </source>
</evidence>
<evidence type="ECO:0000313" key="5">
    <source>
        <dbReference type="EMBL" id="GGO56132.1"/>
    </source>
</evidence>
<dbReference type="Pfam" id="PF01494">
    <property type="entry name" value="FAD_binding_3"/>
    <property type="match status" value="1"/>
</dbReference>
<keyword evidence="6" id="KW-1185">Reference proteome</keyword>
<reference evidence="6" key="1">
    <citation type="journal article" date="2019" name="Int. J. Syst. Evol. Microbiol.">
        <title>The Global Catalogue of Microorganisms (GCM) 10K type strain sequencing project: providing services to taxonomists for standard genome sequencing and annotation.</title>
        <authorList>
            <consortium name="The Broad Institute Genomics Platform"/>
            <consortium name="The Broad Institute Genome Sequencing Center for Infectious Disease"/>
            <person name="Wu L."/>
            <person name="Ma J."/>
        </authorList>
    </citation>
    <scope>NUCLEOTIDE SEQUENCE [LARGE SCALE GENOMIC DNA]</scope>
    <source>
        <strain evidence="6">CGMCC 4.7178</strain>
    </source>
</reference>
<feature type="domain" description="FAD-binding" evidence="4">
    <location>
        <begin position="17"/>
        <end position="370"/>
    </location>
</feature>
<organism evidence="5 6">
    <name type="scientific">Streptomyces daqingensis</name>
    <dbReference type="NCBI Taxonomy" id="1472640"/>
    <lineage>
        <taxon>Bacteria</taxon>
        <taxon>Bacillati</taxon>
        <taxon>Actinomycetota</taxon>
        <taxon>Actinomycetes</taxon>
        <taxon>Kitasatosporales</taxon>
        <taxon>Streptomycetaceae</taxon>
        <taxon>Streptomyces</taxon>
    </lineage>
</organism>
<protein>
    <submittedName>
        <fullName evidence="5">FAD-dependent oxidoreductase</fullName>
    </submittedName>
</protein>
<proteinExistence type="predicted"/>
<sequence length="527" mass="55761">MARSSAQVQADGTPGAADVIVVGAGPAGLLTAGDLAAAGHTVTVVEKREAGISNLTRALVVHARTLEQLDARGLGDELAERGAHAEGLGVFGRAVLDPTTLPSRYPYILVVGQFEVERLLERRAREAGADFLYGTEVTGLRQDGTGVEVDVAVREAPDEPGGSEGPGSESVAAPAVSTGTLRASYLVGCDGVRSTVRSALGLPFPGRSVIRSIVLADVRLAEPPLEPFLFNAVGDAFALVAGFGDGWYRVGGWNRKRQLPDSEPADLDEVRDFTRRALGSDFGMHGARWVSRFHSDERQVPRYRVGRVLLAGDAAHVHSPAGGMGMNTGLQDAANLSWKLSAVLHGRASPELLDSYHRERHPVGKQALRASGAIIRLALTRTPALRALRAAGAELLTRVRPLGRRAVRTVSGIGVSYPSPRGSHPLVGKRAPDLALEPVPGRERLYEALREGKFVLVTPAGAASCPEAADEERLVHVQSACGSSGKRTQTLLIRPDGYIAWASDTPDAEGLRRALRQWAGATAPRAA</sequence>
<dbReference type="Gene3D" id="3.40.30.120">
    <property type="match status" value="1"/>
</dbReference>
<dbReference type="PANTHER" id="PTHR43004:SF19">
    <property type="entry name" value="BINDING MONOOXYGENASE, PUTATIVE (JCVI)-RELATED"/>
    <property type="match status" value="1"/>
</dbReference>
<dbReference type="EMBL" id="BMMP01000019">
    <property type="protein sequence ID" value="GGO56132.1"/>
    <property type="molecule type" value="Genomic_DNA"/>
</dbReference>
<name>A0ABQ2MQQ5_9ACTN</name>
<keyword evidence="2" id="KW-0285">Flavoprotein</keyword>
<dbReference type="Pfam" id="PF21274">
    <property type="entry name" value="Rng_hyd_C"/>
    <property type="match status" value="1"/>
</dbReference>
<dbReference type="Gene3D" id="3.50.50.60">
    <property type="entry name" value="FAD/NAD(P)-binding domain"/>
    <property type="match status" value="1"/>
</dbReference>
<dbReference type="RefSeq" id="WP_189039366.1">
    <property type="nucleotide sequence ID" value="NZ_BMMP01000019.1"/>
</dbReference>
<comment type="cofactor">
    <cofactor evidence="1">
        <name>FAD</name>
        <dbReference type="ChEBI" id="CHEBI:57692"/>
    </cofactor>
</comment>
<gene>
    <name evidence="5" type="ORF">GCM10012287_48990</name>
</gene>
<evidence type="ECO:0000259" key="4">
    <source>
        <dbReference type="Pfam" id="PF01494"/>
    </source>
</evidence>
<dbReference type="PRINTS" id="PR00420">
    <property type="entry name" value="RNGMNOXGNASE"/>
</dbReference>
<comment type="caution">
    <text evidence="5">The sequence shown here is derived from an EMBL/GenBank/DDBJ whole genome shotgun (WGS) entry which is preliminary data.</text>
</comment>
<accession>A0ABQ2MQQ5</accession>
<evidence type="ECO:0000256" key="2">
    <source>
        <dbReference type="ARBA" id="ARBA00022630"/>
    </source>
</evidence>
<dbReference type="InterPro" id="IPR050641">
    <property type="entry name" value="RIFMO-like"/>
</dbReference>
<dbReference type="Proteomes" id="UP000631535">
    <property type="component" value="Unassembled WGS sequence"/>
</dbReference>
<dbReference type="InterPro" id="IPR036188">
    <property type="entry name" value="FAD/NAD-bd_sf"/>
</dbReference>
<keyword evidence="3" id="KW-0274">FAD</keyword>
<evidence type="ECO:0000256" key="1">
    <source>
        <dbReference type="ARBA" id="ARBA00001974"/>
    </source>
</evidence>
<dbReference type="SUPFAM" id="SSF51905">
    <property type="entry name" value="FAD/NAD(P)-binding domain"/>
    <property type="match status" value="1"/>
</dbReference>
<dbReference type="Gene3D" id="3.30.70.2450">
    <property type="match status" value="1"/>
</dbReference>